<dbReference type="Pfam" id="PF00583">
    <property type="entry name" value="Acetyltransf_1"/>
    <property type="match status" value="1"/>
</dbReference>
<protein>
    <submittedName>
        <fullName evidence="2">GCN5-related N-acetyltransferase</fullName>
    </submittedName>
</protein>
<dbReference type="Pfam" id="PF18014">
    <property type="entry name" value="Acetyltransf_18"/>
    <property type="match status" value="1"/>
</dbReference>
<dbReference type="InterPro" id="IPR016181">
    <property type="entry name" value="Acyl_CoA_acyltransferase"/>
</dbReference>
<dbReference type="Gene3D" id="3.40.630.90">
    <property type="match status" value="1"/>
</dbReference>
<proteinExistence type="predicted"/>
<name>A0A0G1FE39_9BACT</name>
<dbReference type="Proteomes" id="UP000033980">
    <property type="component" value="Unassembled WGS sequence"/>
</dbReference>
<feature type="domain" description="N-acetyltransferase" evidence="1">
    <location>
        <begin position="137"/>
        <end position="263"/>
    </location>
</feature>
<accession>A0A0G1FE39</accession>
<dbReference type="InterPro" id="IPR000182">
    <property type="entry name" value="GNAT_dom"/>
</dbReference>
<dbReference type="PROSITE" id="PS51186">
    <property type="entry name" value="GNAT"/>
    <property type="match status" value="2"/>
</dbReference>
<dbReference type="GO" id="GO:0016747">
    <property type="term" value="F:acyltransferase activity, transferring groups other than amino-acyl groups"/>
    <property type="evidence" value="ECO:0007669"/>
    <property type="project" value="InterPro"/>
</dbReference>
<dbReference type="InterPro" id="IPR041496">
    <property type="entry name" value="YitH/HolE_GNAT"/>
</dbReference>
<dbReference type="PATRIC" id="fig|1618390.3.peg.494"/>
<dbReference type="AlphaFoldDB" id="A0A0G1FE39"/>
<dbReference type="CDD" id="cd04301">
    <property type="entry name" value="NAT_SF"/>
    <property type="match status" value="1"/>
</dbReference>
<evidence type="ECO:0000259" key="1">
    <source>
        <dbReference type="PROSITE" id="PS51186"/>
    </source>
</evidence>
<comment type="caution">
    <text evidence="2">The sequence shown here is derived from an EMBL/GenBank/DDBJ whole genome shotgun (WGS) entry which is preliminary data.</text>
</comment>
<dbReference type="Gene3D" id="3.40.630.30">
    <property type="match status" value="1"/>
</dbReference>
<keyword evidence="2" id="KW-0808">Transferase</keyword>
<sequence length="279" mass="32066">MKYSIRHINQKELETAIEWAATEGWNPGLYDADAFDAMDPQGYFMGYVDNEPVASISAVSYPGQFGFLGFYIVKPEYRGKGYGWKLWQEAMKYLNSHNVGLDGVVAQQENYKKSGFTRAYANIRYEGIGSNSVKKSKNIVPLSKVSFDELLKYDREVFPADRSSFLKIWFNQPKSLALGYIKDGKLLGFGMVRPCRVGYKVGPLFADNEKIAEELFQQFRVFVRKEKIYLDVPEVNKKAVFLAKKYKMVPMFETARMYTKEMPQIDLHKIFGVTTFELG</sequence>
<organism evidence="2 3">
    <name type="scientific">Candidatus Collierbacteria bacterium GW2011_GWC2_43_12</name>
    <dbReference type="NCBI Taxonomy" id="1618390"/>
    <lineage>
        <taxon>Bacteria</taxon>
        <taxon>Candidatus Collieribacteriota</taxon>
    </lineage>
</organism>
<feature type="domain" description="N-acetyltransferase" evidence="1">
    <location>
        <begin position="3"/>
        <end position="140"/>
    </location>
</feature>
<dbReference type="InterPro" id="IPR052729">
    <property type="entry name" value="Acyl/Acetyltrans_Enzymes"/>
</dbReference>
<evidence type="ECO:0000313" key="2">
    <source>
        <dbReference type="EMBL" id="KKS93416.1"/>
    </source>
</evidence>
<dbReference type="SUPFAM" id="SSF55729">
    <property type="entry name" value="Acyl-CoA N-acyltransferases (Nat)"/>
    <property type="match status" value="1"/>
</dbReference>
<dbReference type="PANTHER" id="PTHR47237">
    <property type="entry name" value="SLL0310 PROTEIN"/>
    <property type="match status" value="1"/>
</dbReference>
<reference evidence="2 3" key="1">
    <citation type="journal article" date="2015" name="Nature">
        <title>rRNA introns, odd ribosomes, and small enigmatic genomes across a large radiation of phyla.</title>
        <authorList>
            <person name="Brown C.T."/>
            <person name="Hug L.A."/>
            <person name="Thomas B.C."/>
            <person name="Sharon I."/>
            <person name="Castelle C.J."/>
            <person name="Singh A."/>
            <person name="Wilkins M.J."/>
            <person name="Williams K.H."/>
            <person name="Banfield J.F."/>
        </authorList>
    </citation>
    <scope>NUCLEOTIDE SEQUENCE [LARGE SCALE GENOMIC DNA]</scope>
</reference>
<dbReference type="PANTHER" id="PTHR47237:SF1">
    <property type="entry name" value="SLL0310 PROTEIN"/>
    <property type="match status" value="1"/>
</dbReference>
<dbReference type="EMBL" id="LCFK01000021">
    <property type="protein sequence ID" value="KKS93416.1"/>
    <property type="molecule type" value="Genomic_DNA"/>
</dbReference>
<gene>
    <name evidence="2" type="ORF">UV68_C0021G0007</name>
</gene>
<evidence type="ECO:0000313" key="3">
    <source>
        <dbReference type="Proteomes" id="UP000033980"/>
    </source>
</evidence>